<name>A0ABQ6FB72_9RHOO</name>
<dbReference type="RefSeq" id="WP_284187567.1">
    <property type="nucleotide sequence ID" value="NZ_BSPX01000021.1"/>
</dbReference>
<dbReference type="Proteomes" id="UP001157167">
    <property type="component" value="Unassembled WGS sequence"/>
</dbReference>
<comment type="caution">
    <text evidence="2">The sequence shown here is derived from an EMBL/GenBank/DDBJ whole genome shotgun (WGS) entry which is preliminary data.</text>
</comment>
<feature type="region of interest" description="Disordered" evidence="1">
    <location>
        <begin position="69"/>
        <end position="88"/>
    </location>
</feature>
<accession>A0ABQ6FB72</accession>
<reference evidence="3" key="1">
    <citation type="journal article" date="2019" name="Int. J. Syst. Evol. Microbiol.">
        <title>The Global Catalogue of Microorganisms (GCM) 10K type strain sequencing project: providing services to taxonomists for standard genome sequencing and annotation.</title>
        <authorList>
            <consortium name="The Broad Institute Genomics Platform"/>
            <consortium name="The Broad Institute Genome Sequencing Center for Infectious Disease"/>
            <person name="Wu L."/>
            <person name="Ma J."/>
        </authorList>
    </citation>
    <scope>NUCLEOTIDE SEQUENCE [LARGE SCALE GENOMIC DNA]</scope>
    <source>
        <strain evidence="3">NBRC 102407</strain>
    </source>
</reference>
<organism evidence="2 3">
    <name type="scientific">Zoogloea oryzae</name>
    <dbReference type="NCBI Taxonomy" id="310767"/>
    <lineage>
        <taxon>Bacteria</taxon>
        <taxon>Pseudomonadati</taxon>
        <taxon>Pseudomonadota</taxon>
        <taxon>Betaproteobacteria</taxon>
        <taxon>Rhodocyclales</taxon>
        <taxon>Zoogloeaceae</taxon>
        <taxon>Zoogloea</taxon>
    </lineage>
</organism>
<gene>
    <name evidence="2" type="ORF">GCM10007933_16930</name>
</gene>
<dbReference type="EMBL" id="BSPX01000021">
    <property type="protein sequence ID" value="GLT22234.1"/>
    <property type="molecule type" value="Genomic_DNA"/>
</dbReference>
<sequence>MPTSPKDPQPGRRFPSRALPGSVASVAASLLLCACGLGDAGSSAATAAKLKAQEAEQARAAQVQITNQLDAAQQQAEQRRKEIEAATR</sequence>
<evidence type="ECO:0000313" key="2">
    <source>
        <dbReference type="EMBL" id="GLT22234.1"/>
    </source>
</evidence>
<protein>
    <submittedName>
        <fullName evidence="2">Uncharacterized protein</fullName>
    </submittedName>
</protein>
<evidence type="ECO:0000313" key="3">
    <source>
        <dbReference type="Proteomes" id="UP001157167"/>
    </source>
</evidence>
<proteinExistence type="predicted"/>
<feature type="compositionally biased region" description="Basic and acidic residues" evidence="1">
    <location>
        <begin position="77"/>
        <end position="88"/>
    </location>
</feature>
<keyword evidence="3" id="KW-1185">Reference proteome</keyword>
<evidence type="ECO:0000256" key="1">
    <source>
        <dbReference type="SAM" id="MobiDB-lite"/>
    </source>
</evidence>
<dbReference type="PROSITE" id="PS51257">
    <property type="entry name" value="PROKAR_LIPOPROTEIN"/>
    <property type="match status" value="1"/>
</dbReference>